<dbReference type="SUPFAM" id="SSF51905">
    <property type="entry name" value="FAD/NAD(P)-binding domain"/>
    <property type="match status" value="1"/>
</dbReference>
<dbReference type="PANTHER" id="PTHR10742">
    <property type="entry name" value="FLAVIN MONOAMINE OXIDASE"/>
    <property type="match status" value="1"/>
</dbReference>
<gene>
    <name evidence="1" type="ORF">YQE_07299</name>
</gene>
<dbReference type="PANTHER" id="PTHR10742:SF416">
    <property type="entry name" value="SPERMINE OXIDASE"/>
    <property type="match status" value="1"/>
</dbReference>
<evidence type="ECO:0000313" key="1">
    <source>
        <dbReference type="EMBL" id="ENN76336.1"/>
    </source>
</evidence>
<reference evidence="1" key="1">
    <citation type="journal article" date="2013" name="Genome Biol.">
        <title>Draft genome of the mountain pine beetle, Dendroctonus ponderosae Hopkins, a major forest pest.</title>
        <authorList>
            <person name="Keeling C.I."/>
            <person name="Yuen M.M."/>
            <person name="Liao N.Y."/>
            <person name="Docking T.R."/>
            <person name="Chan S.K."/>
            <person name="Taylor G.A."/>
            <person name="Palmquist D.L."/>
            <person name="Jackman S.D."/>
            <person name="Nguyen A."/>
            <person name="Li M."/>
            <person name="Henderson H."/>
            <person name="Janes J.K."/>
            <person name="Zhao Y."/>
            <person name="Pandoh P."/>
            <person name="Moore R."/>
            <person name="Sperling F.A."/>
            <person name="Huber D.P."/>
            <person name="Birol I."/>
            <person name="Jones S.J."/>
            <person name="Bohlmann J."/>
        </authorList>
    </citation>
    <scope>NUCLEOTIDE SEQUENCE</scope>
</reference>
<name>N6U6R0_DENPD</name>
<dbReference type="SUPFAM" id="SSF54373">
    <property type="entry name" value="FAD-linked reductases, C-terminal domain"/>
    <property type="match status" value="1"/>
</dbReference>
<dbReference type="Pfam" id="PF01593">
    <property type="entry name" value="Amino_oxidase"/>
    <property type="match status" value="1"/>
</dbReference>
<dbReference type="InterPro" id="IPR050281">
    <property type="entry name" value="Flavin_monoamine_oxidase"/>
</dbReference>
<dbReference type="OrthoDB" id="2219495at2759"/>
<dbReference type="GO" id="GO:0046592">
    <property type="term" value="F:polyamine oxidase activity"/>
    <property type="evidence" value="ECO:0007669"/>
    <property type="project" value="TreeGrafter"/>
</dbReference>
<dbReference type="EMBL" id="KB740984">
    <property type="protein sequence ID" value="ENN76336.1"/>
    <property type="molecule type" value="Genomic_DNA"/>
</dbReference>
<protein>
    <submittedName>
        <fullName evidence="1">Uncharacterized protein</fullName>
    </submittedName>
</protein>
<proteinExistence type="predicted"/>
<dbReference type="HOGENOM" id="CLU_067485_2_0_1"/>
<dbReference type="Gene3D" id="3.50.50.60">
    <property type="entry name" value="FAD/NAD(P)-binding domain"/>
    <property type="match status" value="1"/>
</dbReference>
<dbReference type="InterPro" id="IPR002937">
    <property type="entry name" value="Amino_oxidase"/>
</dbReference>
<dbReference type="AlphaFoldDB" id="N6U6R0"/>
<dbReference type="OMA" id="PNILASW"/>
<sequence>MAIEFEFIIIVGYGNIDKIFLDYEKPFWVWSEGGIKFAWSPDELSHRNDWTKGLVSVEEVEGSKHVLCAYICGPEAVVMEHCSDEEVAEGMTKLLRQFTGDASLPYPCTILRTKWASDPYFCGAYSFLNLNSNVGHQCDLSCPVPGSCDPVPPILLFAGEATCAGYQSTVHGSRISGIREAERIVQLTKQFGGPPPKL</sequence>
<feature type="non-terminal residue" evidence="1">
    <location>
        <position position="1"/>
    </location>
</feature>
<accession>N6U6R0</accession>
<dbReference type="InterPro" id="IPR036188">
    <property type="entry name" value="FAD/NAD-bd_sf"/>
</dbReference>
<organism evidence="1">
    <name type="scientific">Dendroctonus ponderosae</name>
    <name type="common">Mountain pine beetle</name>
    <dbReference type="NCBI Taxonomy" id="77166"/>
    <lineage>
        <taxon>Eukaryota</taxon>
        <taxon>Metazoa</taxon>
        <taxon>Ecdysozoa</taxon>
        <taxon>Arthropoda</taxon>
        <taxon>Hexapoda</taxon>
        <taxon>Insecta</taxon>
        <taxon>Pterygota</taxon>
        <taxon>Neoptera</taxon>
        <taxon>Endopterygota</taxon>
        <taxon>Coleoptera</taxon>
        <taxon>Polyphaga</taxon>
        <taxon>Cucujiformia</taxon>
        <taxon>Curculionidae</taxon>
        <taxon>Scolytinae</taxon>
        <taxon>Dendroctonus</taxon>
    </lineage>
</organism>
<dbReference type="Gene3D" id="3.90.660.10">
    <property type="match status" value="1"/>
</dbReference>